<evidence type="ECO:0000313" key="2">
    <source>
        <dbReference type="EMBL" id="CAA7270605.1"/>
    </source>
</evidence>
<feature type="compositionally biased region" description="Acidic residues" evidence="1">
    <location>
        <begin position="123"/>
        <end position="153"/>
    </location>
</feature>
<accession>A0A8S0W4U3</accession>
<dbReference type="AlphaFoldDB" id="A0A8S0W4U3"/>
<reference evidence="2 3" key="1">
    <citation type="submission" date="2020-01" db="EMBL/GenBank/DDBJ databases">
        <authorList>
            <person name="Gupta K D."/>
        </authorList>
    </citation>
    <scope>NUCLEOTIDE SEQUENCE [LARGE SCALE GENOMIC DNA]</scope>
</reference>
<sequence length="199" mass="22381">MKSPRTPPSTPPLQLQLKARYSRRLLGKMDLQRTDQADLEGIITNLNHLCFAVDLSKPGDSGEVLRVVLDRVRDILKAHGALLEDVAAIKERYKIVESYLGIYQAISEVDLGRRCPQSKDHLDEDSDVDMDVDSDSECEDSDSDDSDSEESELVDLKYQKIQRDVRGLALYGILSAARQLERMGADSVFVRKKNVESDK</sequence>
<organism evidence="2 3">
    <name type="scientific">Cyclocybe aegerita</name>
    <name type="common">Black poplar mushroom</name>
    <name type="synonym">Agrocybe aegerita</name>
    <dbReference type="NCBI Taxonomy" id="1973307"/>
    <lineage>
        <taxon>Eukaryota</taxon>
        <taxon>Fungi</taxon>
        <taxon>Dikarya</taxon>
        <taxon>Basidiomycota</taxon>
        <taxon>Agaricomycotina</taxon>
        <taxon>Agaricomycetes</taxon>
        <taxon>Agaricomycetidae</taxon>
        <taxon>Agaricales</taxon>
        <taxon>Agaricineae</taxon>
        <taxon>Bolbitiaceae</taxon>
        <taxon>Cyclocybe</taxon>
    </lineage>
</organism>
<gene>
    <name evidence="2" type="ORF">AAE3_LOCUS12853</name>
</gene>
<dbReference type="OrthoDB" id="10423253at2759"/>
<dbReference type="Proteomes" id="UP000467700">
    <property type="component" value="Unassembled WGS sequence"/>
</dbReference>
<name>A0A8S0W4U3_CYCAE</name>
<feature type="region of interest" description="Disordered" evidence="1">
    <location>
        <begin position="117"/>
        <end position="153"/>
    </location>
</feature>
<proteinExistence type="predicted"/>
<dbReference type="EMBL" id="CACVBS010000092">
    <property type="protein sequence ID" value="CAA7270605.1"/>
    <property type="molecule type" value="Genomic_DNA"/>
</dbReference>
<evidence type="ECO:0000313" key="3">
    <source>
        <dbReference type="Proteomes" id="UP000467700"/>
    </source>
</evidence>
<protein>
    <submittedName>
        <fullName evidence="2">Uncharacterized protein</fullName>
    </submittedName>
</protein>
<evidence type="ECO:0000256" key="1">
    <source>
        <dbReference type="SAM" id="MobiDB-lite"/>
    </source>
</evidence>
<comment type="caution">
    <text evidence="2">The sequence shown here is derived from an EMBL/GenBank/DDBJ whole genome shotgun (WGS) entry which is preliminary data.</text>
</comment>
<keyword evidence="3" id="KW-1185">Reference proteome</keyword>